<dbReference type="AlphaFoldDB" id="L1JV89"/>
<evidence type="ECO:0000256" key="2">
    <source>
        <dbReference type="ARBA" id="ARBA00022741"/>
    </source>
</evidence>
<reference evidence="6 8" key="1">
    <citation type="journal article" date="2012" name="Nature">
        <title>Algal genomes reveal evolutionary mosaicism and the fate of nucleomorphs.</title>
        <authorList>
            <consortium name="DOE Joint Genome Institute"/>
            <person name="Curtis B.A."/>
            <person name="Tanifuji G."/>
            <person name="Burki F."/>
            <person name="Gruber A."/>
            <person name="Irimia M."/>
            <person name="Maruyama S."/>
            <person name="Arias M.C."/>
            <person name="Ball S.G."/>
            <person name="Gile G.H."/>
            <person name="Hirakawa Y."/>
            <person name="Hopkins J.F."/>
            <person name="Kuo A."/>
            <person name="Rensing S.A."/>
            <person name="Schmutz J."/>
            <person name="Symeonidi A."/>
            <person name="Elias M."/>
            <person name="Eveleigh R.J."/>
            <person name="Herman E.K."/>
            <person name="Klute M.J."/>
            <person name="Nakayama T."/>
            <person name="Obornik M."/>
            <person name="Reyes-Prieto A."/>
            <person name="Armbrust E.V."/>
            <person name="Aves S.J."/>
            <person name="Beiko R.G."/>
            <person name="Coutinho P."/>
            <person name="Dacks J.B."/>
            <person name="Durnford D.G."/>
            <person name="Fast N.M."/>
            <person name="Green B.R."/>
            <person name="Grisdale C.J."/>
            <person name="Hempel F."/>
            <person name="Henrissat B."/>
            <person name="Hoppner M.P."/>
            <person name="Ishida K."/>
            <person name="Kim E."/>
            <person name="Koreny L."/>
            <person name="Kroth P.G."/>
            <person name="Liu Y."/>
            <person name="Malik S.B."/>
            <person name="Maier U.G."/>
            <person name="McRose D."/>
            <person name="Mock T."/>
            <person name="Neilson J.A."/>
            <person name="Onodera N.T."/>
            <person name="Poole A.M."/>
            <person name="Pritham E.J."/>
            <person name="Richards T.A."/>
            <person name="Rocap G."/>
            <person name="Roy S.W."/>
            <person name="Sarai C."/>
            <person name="Schaack S."/>
            <person name="Shirato S."/>
            <person name="Slamovits C.H."/>
            <person name="Spencer D.F."/>
            <person name="Suzuki S."/>
            <person name="Worden A.Z."/>
            <person name="Zauner S."/>
            <person name="Barry K."/>
            <person name="Bell C."/>
            <person name="Bharti A.K."/>
            <person name="Crow J.A."/>
            <person name="Grimwood J."/>
            <person name="Kramer R."/>
            <person name="Lindquist E."/>
            <person name="Lucas S."/>
            <person name="Salamov A."/>
            <person name="McFadden G.I."/>
            <person name="Lane C.E."/>
            <person name="Keeling P.J."/>
            <person name="Gray M.W."/>
            <person name="Grigoriev I.V."/>
            <person name="Archibald J.M."/>
        </authorList>
    </citation>
    <scope>NUCLEOTIDE SEQUENCE</scope>
    <source>
        <strain evidence="6 8">CCMP2712</strain>
    </source>
</reference>
<dbReference type="Proteomes" id="UP000011087">
    <property type="component" value="Unassembled WGS sequence"/>
</dbReference>
<dbReference type="SMART" id="SM00220">
    <property type="entry name" value="S_TKc"/>
    <property type="match status" value="1"/>
</dbReference>
<dbReference type="KEGG" id="gtt:GUITHDRAFT_133857"/>
<dbReference type="PANTHER" id="PTHR45832:SF22">
    <property type="entry name" value="SERINE_THREONINE-PROTEIN KINASE SAMKA-RELATED"/>
    <property type="match status" value="1"/>
</dbReference>
<dbReference type="OMA" id="LPWDTHD"/>
<dbReference type="PROSITE" id="PS50011">
    <property type="entry name" value="PROTEIN_KINASE_DOM"/>
    <property type="match status" value="1"/>
</dbReference>
<dbReference type="STRING" id="905079.L1JV89"/>
<keyword evidence="2" id="KW-0547">Nucleotide-binding</keyword>
<dbReference type="PaxDb" id="55529-EKX52125"/>
<dbReference type="PANTHER" id="PTHR45832">
    <property type="entry name" value="SERINE/THREONINE-PROTEIN KINASE SAMKA-RELATED-RELATED"/>
    <property type="match status" value="1"/>
</dbReference>
<sequence>MFQYIKSFIHDKHLWVVMEYMDGGSLTSLIQSHFSNGKKFMEEEIAGFLRPAMEGLEFIHEKGRVHRDIKSDNLLVNSAGQVKIADFGFCVQLTEEQRVRQSMAGTYYWMAPELVRGQVTELPLVKAFMKAEGQDKEGEEKEEEEKEEEEKTDPLRALYLIATKGPPKLKSKSWGRHIKDFYEKTLAAEPSERASSADLLEHPFLKATCSRERLIELVKEARTFAHSKKADKSSS</sequence>
<keyword evidence="3" id="KW-0067">ATP-binding</keyword>
<dbReference type="GO" id="GO:0005524">
    <property type="term" value="F:ATP binding"/>
    <property type="evidence" value="ECO:0007669"/>
    <property type="project" value="UniProtKB-KW"/>
</dbReference>
<protein>
    <recommendedName>
        <fullName evidence="5">Protein kinase domain-containing protein</fullName>
    </recommendedName>
</protein>
<dbReference type="RefSeq" id="XP_005839105.1">
    <property type="nucleotide sequence ID" value="XM_005839048.1"/>
</dbReference>
<gene>
    <name evidence="6" type="ORF">GUITHDRAFT_133857</name>
</gene>
<accession>L1JV89</accession>
<reference evidence="8" key="2">
    <citation type="submission" date="2012-11" db="EMBL/GenBank/DDBJ databases">
        <authorList>
            <person name="Kuo A."/>
            <person name="Curtis B.A."/>
            <person name="Tanifuji G."/>
            <person name="Burki F."/>
            <person name="Gruber A."/>
            <person name="Irimia M."/>
            <person name="Maruyama S."/>
            <person name="Arias M.C."/>
            <person name="Ball S.G."/>
            <person name="Gile G.H."/>
            <person name="Hirakawa Y."/>
            <person name="Hopkins J.F."/>
            <person name="Rensing S.A."/>
            <person name="Schmutz J."/>
            <person name="Symeonidi A."/>
            <person name="Elias M."/>
            <person name="Eveleigh R.J."/>
            <person name="Herman E.K."/>
            <person name="Klute M.J."/>
            <person name="Nakayama T."/>
            <person name="Obornik M."/>
            <person name="Reyes-Prieto A."/>
            <person name="Armbrust E.V."/>
            <person name="Aves S.J."/>
            <person name="Beiko R.G."/>
            <person name="Coutinho P."/>
            <person name="Dacks J.B."/>
            <person name="Durnford D.G."/>
            <person name="Fast N.M."/>
            <person name="Green B.R."/>
            <person name="Grisdale C."/>
            <person name="Hempe F."/>
            <person name="Henrissat B."/>
            <person name="Hoppner M.P."/>
            <person name="Ishida K.-I."/>
            <person name="Kim E."/>
            <person name="Koreny L."/>
            <person name="Kroth P.G."/>
            <person name="Liu Y."/>
            <person name="Malik S.-B."/>
            <person name="Maier U.G."/>
            <person name="McRose D."/>
            <person name="Mock T."/>
            <person name="Neilson J.A."/>
            <person name="Onodera N.T."/>
            <person name="Poole A.M."/>
            <person name="Pritham E.J."/>
            <person name="Richards T.A."/>
            <person name="Rocap G."/>
            <person name="Roy S.W."/>
            <person name="Sarai C."/>
            <person name="Schaack S."/>
            <person name="Shirato S."/>
            <person name="Slamovits C.H."/>
            <person name="Spencer D.F."/>
            <person name="Suzuki S."/>
            <person name="Worden A.Z."/>
            <person name="Zauner S."/>
            <person name="Barry K."/>
            <person name="Bell C."/>
            <person name="Bharti A.K."/>
            <person name="Crow J.A."/>
            <person name="Grimwood J."/>
            <person name="Kramer R."/>
            <person name="Lindquist E."/>
            <person name="Lucas S."/>
            <person name="Salamov A."/>
            <person name="McFadden G.I."/>
            <person name="Lane C.E."/>
            <person name="Keeling P.J."/>
            <person name="Gray M.W."/>
            <person name="Grigoriev I.V."/>
            <person name="Archibald J.M."/>
        </authorList>
    </citation>
    <scope>NUCLEOTIDE SEQUENCE</scope>
    <source>
        <strain evidence="8">CCMP2712</strain>
    </source>
</reference>
<evidence type="ECO:0000259" key="5">
    <source>
        <dbReference type="PROSITE" id="PS50011"/>
    </source>
</evidence>
<feature type="domain" description="Protein kinase" evidence="5">
    <location>
        <begin position="1"/>
        <end position="205"/>
    </location>
</feature>
<dbReference type="SUPFAM" id="SSF56112">
    <property type="entry name" value="Protein kinase-like (PK-like)"/>
    <property type="match status" value="1"/>
</dbReference>
<evidence type="ECO:0000313" key="6">
    <source>
        <dbReference type="EMBL" id="EKX52125.1"/>
    </source>
</evidence>
<dbReference type="InterPro" id="IPR000719">
    <property type="entry name" value="Prot_kinase_dom"/>
</dbReference>
<dbReference type="EMBL" id="JH992973">
    <property type="protein sequence ID" value="EKX52125.1"/>
    <property type="molecule type" value="Genomic_DNA"/>
</dbReference>
<evidence type="ECO:0000256" key="1">
    <source>
        <dbReference type="ARBA" id="ARBA00008874"/>
    </source>
</evidence>
<dbReference type="GeneID" id="17308818"/>
<dbReference type="Gene3D" id="1.10.510.10">
    <property type="entry name" value="Transferase(Phosphotransferase) domain 1"/>
    <property type="match status" value="2"/>
</dbReference>
<keyword evidence="8" id="KW-1185">Reference proteome</keyword>
<dbReference type="GO" id="GO:0004672">
    <property type="term" value="F:protein kinase activity"/>
    <property type="evidence" value="ECO:0007669"/>
    <property type="project" value="InterPro"/>
</dbReference>
<proteinExistence type="inferred from homology"/>
<name>L1JV89_GUITC</name>
<feature type="region of interest" description="Disordered" evidence="4">
    <location>
        <begin position="130"/>
        <end position="153"/>
    </location>
</feature>
<evidence type="ECO:0000313" key="8">
    <source>
        <dbReference type="Proteomes" id="UP000011087"/>
    </source>
</evidence>
<reference evidence="7" key="3">
    <citation type="submission" date="2016-03" db="UniProtKB">
        <authorList>
            <consortium name="EnsemblProtists"/>
        </authorList>
    </citation>
    <scope>IDENTIFICATION</scope>
</reference>
<evidence type="ECO:0000256" key="4">
    <source>
        <dbReference type="SAM" id="MobiDB-lite"/>
    </source>
</evidence>
<evidence type="ECO:0000313" key="7">
    <source>
        <dbReference type="EnsemblProtists" id="EKX52125"/>
    </source>
</evidence>
<comment type="similarity">
    <text evidence="1">Belongs to the protein kinase superfamily. STE Ser/Thr protein kinase family. STE20 subfamily.</text>
</comment>
<dbReference type="InterPro" id="IPR011009">
    <property type="entry name" value="Kinase-like_dom_sf"/>
</dbReference>
<dbReference type="InterPro" id="IPR051931">
    <property type="entry name" value="PAK3-like"/>
</dbReference>
<dbReference type="EnsemblProtists" id="EKX52125">
    <property type="protein sequence ID" value="EKX52125"/>
    <property type="gene ID" value="GUITHDRAFT_133857"/>
</dbReference>
<organism evidence="6">
    <name type="scientific">Guillardia theta (strain CCMP2712)</name>
    <name type="common">Cryptophyte</name>
    <dbReference type="NCBI Taxonomy" id="905079"/>
    <lineage>
        <taxon>Eukaryota</taxon>
        <taxon>Cryptophyceae</taxon>
        <taxon>Pyrenomonadales</taxon>
        <taxon>Geminigeraceae</taxon>
        <taxon>Guillardia</taxon>
    </lineage>
</organism>
<evidence type="ECO:0000256" key="3">
    <source>
        <dbReference type="ARBA" id="ARBA00022840"/>
    </source>
</evidence>
<dbReference type="eggNOG" id="KOG0578">
    <property type="taxonomic scope" value="Eukaryota"/>
</dbReference>
<feature type="compositionally biased region" description="Acidic residues" evidence="4">
    <location>
        <begin position="140"/>
        <end position="151"/>
    </location>
</feature>
<dbReference type="HOGENOM" id="CLU_000288_63_23_1"/>
<dbReference type="OrthoDB" id="2914378at2759"/>
<dbReference type="Pfam" id="PF00069">
    <property type="entry name" value="Pkinase"/>
    <property type="match status" value="1"/>
</dbReference>